<sequence length="48" mass="5602">MEQHQMRQTQALVEHYVVAQGAEESPLFFELWAESFFACQAFDCIYGD</sequence>
<name>A0A0L0NP64_CANAR</name>
<gene>
    <name evidence="1" type="ORF">QG37_07748</name>
</gene>
<evidence type="ECO:0000313" key="1">
    <source>
        <dbReference type="EMBL" id="KND95936.1"/>
    </source>
</evidence>
<dbReference type="EMBL" id="LGST01000063">
    <property type="protein sequence ID" value="KND95936.1"/>
    <property type="molecule type" value="Genomic_DNA"/>
</dbReference>
<dbReference type="AlphaFoldDB" id="A0A0L0NP64"/>
<organism evidence="1 2">
    <name type="scientific">Candidozyma auris</name>
    <name type="common">Yeast</name>
    <name type="synonym">Candida auris</name>
    <dbReference type="NCBI Taxonomy" id="498019"/>
    <lineage>
        <taxon>Eukaryota</taxon>
        <taxon>Fungi</taxon>
        <taxon>Dikarya</taxon>
        <taxon>Ascomycota</taxon>
        <taxon>Saccharomycotina</taxon>
        <taxon>Pichiomycetes</taxon>
        <taxon>Metschnikowiaceae</taxon>
        <taxon>Candidozyma</taxon>
    </lineage>
</organism>
<proteinExistence type="predicted"/>
<accession>A0A0L0NP64</accession>
<comment type="caution">
    <text evidence="1">The sequence shown here is derived from an EMBL/GenBank/DDBJ whole genome shotgun (WGS) entry which is preliminary data.</text>
</comment>
<dbReference type="Proteomes" id="UP000037122">
    <property type="component" value="Unassembled WGS sequence"/>
</dbReference>
<dbReference type="VEuPathDB" id="FungiDB:QG37_07748"/>
<evidence type="ECO:0000313" key="2">
    <source>
        <dbReference type="Proteomes" id="UP000037122"/>
    </source>
</evidence>
<protein>
    <submittedName>
        <fullName evidence="1">Uncharacterized protein</fullName>
    </submittedName>
</protein>
<reference evidence="2" key="1">
    <citation type="journal article" date="2015" name="BMC Genomics">
        <title>Draft genome of a commonly misdiagnosed multidrug resistant pathogen Candida auris.</title>
        <authorList>
            <person name="Chatterjee S."/>
            <person name="Alampalli S.V."/>
            <person name="Nageshan R.K."/>
            <person name="Chettiar S.T."/>
            <person name="Joshi S."/>
            <person name="Tatu U.S."/>
        </authorList>
    </citation>
    <scope>NUCLEOTIDE SEQUENCE [LARGE SCALE GENOMIC DNA]</scope>
    <source>
        <strain evidence="2">6684</strain>
    </source>
</reference>